<gene>
    <name evidence="1" type="ORF">GPUH_LOCUS11318</name>
</gene>
<dbReference type="WBParaSite" id="GPUH_0001133201-mRNA-1">
    <property type="protein sequence ID" value="GPUH_0001133201-mRNA-1"/>
    <property type="gene ID" value="GPUH_0001133201"/>
</dbReference>
<reference evidence="1 2" key="2">
    <citation type="submission" date="2018-11" db="EMBL/GenBank/DDBJ databases">
        <authorList>
            <consortium name="Pathogen Informatics"/>
        </authorList>
    </citation>
    <scope>NUCLEOTIDE SEQUENCE [LARGE SCALE GENOMIC DNA]</scope>
</reference>
<accession>A0A183DRH8</accession>
<dbReference type="AlphaFoldDB" id="A0A183DRH8"/>
<dbReference type="Proteomes" id="UP000271098">
    <property type="component" value="Unassembled WGS sequence"/>
</dbReference>
<proteinExistence type="predicted"/>
<evidence type="ECO:0000313" key="2">
    <source>
        <dbReference type="Proteomes" id="UP000271098"/>
    </source>
</evidence>
<protein>
    <submittedName>
        <fullName evidence="3">Secreted protein</fullName>
    </submittedName>
</protein>
<name>A0A183DRH8_9BILA</name>
<sequence length="94" mass="10779">MARWNVKWENWTYSGELCRIASLIISRQLSRTVISELGHACNPKIHVEPITTASVIVPACRRVEHCTVLLYICNLQHCFAPKYCFLESFGPLPF</sequence>
<evidence type="ECO:0000313" key="3">
    <source>
        <dbReference type="WBParaSite" id="GPUH_0001133201-mRNA-1"/>
    </source>
</evidence>
<organism evidence="3">
    <name type="scientific">Gongylonema pulchrum</name>
    <dbReference type="NCBI Taxonomy" id="637853"/>
    <lineage>
        <taxon>Eukaryota</taxon>
        <taxon>Metazoa</taxon>
        <taxon>Ecdysozoa</taxon>
        <taxon>Nematoda</taxon>
        <taxon>Chromadorea</taxon>
        <taxon>Rhabditida</taxon>
        <taxon>Spirurina</taxon>
        <taxon>Spiruromorpha</taxon>
        <taxon>Spiruroidea</taxon>
        <taxon>Gongylonematidae</taxon>
        <taxon>Gongylonema</taxon>
    </lineage>
</organism>
<dbReference type="EMBL" id="UYRT01078483">
    <property type="protein sequence ID" value="VDN18624.1"/>
    <property type="molecule type" value="Genomic_DNA"/>
</dbReference>
<evidence type="ECO:0000313" key="1">
    <source>
        <dbReference type="EMBL" id="VDN18624.1"/>
    </source>
</evidence>
<keyword evidence="2" id="KW-1185">Reference proteome</keyword>
<reference evidence="3" key="1">
    <citation type="submission" date="2016-06" db="UniProtKB">
        <authorList>
            <consortium name="WormBaseParasite"/>
        </authorList>
    </citation>
    <scope>IDENTIFICATION</scope>
</reference>